<keyword evidence="1" id="KW-0472">Membrane</keyword>
<reference evidence="2 3" key="1">
    <citation type="submission" date="2013-02" db="EMBL/GenBank/DDBJ databases">
        <title>The Genome Annotation of Plasmodium falciparum MaliPS096_E11.</title>
        <authorList>
            <consortium name="The Broad Institute Genome Sequencing Platform"/>
            <consortium name="The Broad Institute Genome Sequencing Center for Infectious Disease"/>
            <person name="Neafsey D."/>
            <person name="Hoffman S."/>
            <person name="Volkman S."/>
            <person name="Rosenthal P."/>
            <person name="Walker B."/>
            <person name="Young S.K."/>
            <person name="Zeng Q."/>
            <person name="Gargeya S."/>
            <person name="Fitzgerald M."/>
            <person name="Haas B."/>
            <person name="Abouelleil A."/>
            <person name="Allen A.W."/>
            <person name="Alvarado L."/>
            <person name="Arachchi H.M."/>
            <person name="Berlin A.M."/>
            <person name="Chapman S.B."/>
            <person name="Gainer-Dewar J."/>
            <person name="Goldberg J."/>
            <person name="Griggs A."/>
            <person name="Gujja S."/>
            <person name="Hansen M."/>
            <person name="Howarth C."/>
            <person name="Imamovic A."/>
            <person name="Ireland A."/>
            <person name="Larimer J."/>
            <person name="McCowan C."/>
            <person name="Murphy C."/>
            <person name="Pearson M."/>
            <person name="Poon T.W."/>
            <person name="Priest M."/>
            <person name="Roberts A."/>
            <person name="Saif S."/>
            <person name="Shea T."/>
            <person name="Sisk P."/>
            <person name="Sykes S."/>
            <person name="Wortman J."/>
            <person name="Nusbaum C."/>
            <person name="Birren B."/>
        </authorList>
    </citation>
    <scope>NUCLEOTIDE SEQUENCE [LARGE SCALE GENOMIC DNA]</scope>
    <source>
        <strain evidence="2 3">MaliPS096_E11</strain>
    </source>
</reference>
<organism evidence="2 3">
    <name type="scientific">Plasmodium falciparum MaliPS096_E11</name>
    <dbReference type="NCBI Taxonomy" id="1036727"/>
    <lineage>
        <taxon>Eukaryota</taxon>
        <taxon>Sar</taxon>
        <taxon>Alveolata</taxon>
        <taxon>Apicomplexa</taxon>
        <taxon>Aconoidasida</taxon>
        <taxon>Haemosporida</taxon>
        <taxon>Plasmodiidae</taxon>
        <taxon>Plasmodium</taxon>
        <taxon>Plasmodium (Laverania)</taxon>
    </lineage>
</organism>
<gene>
    <name evidence="2" type="ORF">PFMALIP_02740</name>
</gene>
<keyword evidence="1" id="KW-0812">Transmembrane</keyword>
<evidence type="ECO:0000313" key="3">
    <source>
        <dbReference type="Proteomes" id="UP000030699"/>
    </source>
</evidence>
<dbReference type="AlphaFoldDB" id="A0A024WPY1"/>
<accession>A0A024WPY1</accession>
<keyword evidence="1" id="KW-1133">Transmembrane helix</keyword>
<name>A0A024WPY1_PLAFA</name>
<evidence type="ECO:0000313" key="2">
    <source>
        <dbReference type="EMBL" id="ETW49237.1"/>
    </source>
</evidence>
<feature type="transmembrane region" description="Helical" evidence="1">
    <location>
        <begin position="27"/>
        <end position="47"/>
    </location>
</feature>
<proteinExistence type="predicted"/>
<reference evidence="2 3" key="2">
    <citation type="submission" date="2013-02" db="EMBL/GenBank/DDBJ databases">
        <title>The Genome Sequence of Plasmodium falciparum MaliPS096_E11.</title>
        <authorList>
            <consortium name="The Broad Institute Genome Sequencing Platform"/>
            <consortium name="The Broad Institute Genome Sequencing Center for Infectious Disease"/>
            <person name="Neafsey D."/>
            <person name="Cheeseman I."/>
            <person name="Volkman S."/>
            <person name="Adams J."/>
            <person name="Walker B."/>
            <person name="Young S.K."/>
            <person name="Zeng Q."/>
            <person name="Gargeya S."/>
            <person name="Fitzgerald M."/>
            <person name="Haas B."/>
            <person name="Abouelleil A."/>
            <person name="Alvarado L."/>
            <person name="Arachchi H.M."/>
            <person name="Berlin A.M."/>
            <person name="Chapman S.B."/>
            <person name="Dewar J."/>
            <person name="Goldberg J."/>
            <person name="Griggs A."/>
            <person name="Gujja S."/>
            <person name="Hansen M."/>
            <person name="Howarth C."/>
            <person name="Imamovic A."/>
            <person name="Larimer J."/>
            <person name="McCowan C."/>
            <person name="Murphy C."/>
            <person name="Neiman D."/>
            <person name="Pearson M."/>
            <person name="Priest M."/>
            <person name="Roberts A."/>
            <person name="Saif S."/>
            <person name="Shea T."/>
            <person name="Sisk P."/>
            <person name="Sykes S."/>
            <person name="Wortman J."/>
            <person name="Nusbaum C."/>
            <person name="Birren B."/>
        </authorList>
    </citation>
    <scope>NUCLEOTIDE SEQUENCE [LARGE SCALE GENOMIC DNA]</scope>
    <source>
        <strain evidence="2 3">MaliPS096_E11</strain>
    </source>
</reference>
<evidence type="ECO:0000256" key="1">
    <source>
        <dbReference type="SAM" id="Phobius"/>
    </source>
</evidence>
<dbReference type="EMBL" id="KI925546">
    <property type="protein sequence ID" value="ETW49237.1"/>
    <property type="molecule type" value="Genomic_DNA"/>
</dbReference>
<sequence>MFRYIIFLHSIRFKSRENSLKVLLTKGYNICVIYIYIFDLYSMLVLYKEEG</sequence>
<protein>
    <submittedName>
        <fullName evidence="2">Uncharacterized protein</fullName>
    </submittedName>
</protein>
<dbReference type="Proteomes" id="UP000030699">
    <property type="component" value="Unassembled WGS sequence"/>
</dbReference>